<dbReference type="EMBL" id="LT629801">
    <property type="protein sequence ID" value="SDV02053.1"/>
    <property type="molecule type" value="Genomic_DNA"/>
</dbReference>
<dbReference type="InterPro" id="IPR005565">
    <property type="entry name" value="Hemolysn_activator_HlyB_C"/>
</dbReference>
<evidence type="ECO:0000256" key="7">
    <source>
        <dbReference type="ARBA" id="ARBA00023136"/>
    </source>
</evidence>
<evidence type="ECO:0000313" key="12">
    <source>
        <dbReference type="Proteomes" id="UP000182085"/>
    </source>
</evidence>
<dbReference type="Pfam" id="PF08479">
    <property type="entry name" value="POTRA_2"/>
    <property type="match status" value="1"/>
</dbReference>
<dbReference type="Gene3D" id="3.10.20.310">
    <property type="entry name" value="membrane protein fhac"/>
    <property type="match status" value="1"/>
</dbReference>
<evidence type="ECO:0000256" key="8">
    <source>
        <dbReference type="ARBA" id="ARBA00023237"/>
    </source>
</evidence>
<gene>
    <name evidence="11" type="ORF">SAMN04490209_1924</name>
</gene>
<dbReference type="Pfam" id="PF03865">
    <property type="entry name" value="ShlB"/>
    <property type="match status" value="1"/>
</dbReference>
<dbReference type="AlphaFoldDB" id="A0AAE8KYX7"/>
<accession>A0AAE8KYX7</accession>
<dbReference type="Pfam" id="PF17287">
    <property type="entry name" value="POTRA_3"/>
    <property type="match status" value="1"/>
</dbReference>
<dbReference type="GO" id="GO:0008320">
    <property type="term" value="F:protein transmembrane transporter activity"/>
    <property type="evidence" value="ECO:0007669"/>
    <property type="project" value="TreeGrafter"/>
</dbReference>
<dbReference type="InterPro" id="IPR027282">
    <property type="entry name" value="TPS"/>
</dbReference>
<evidence type="ECO:0000256" key="3">
    <source>
        <dbReference type="ARBA" id="ARBA00022448"/>
    </source>
</evidence>
<proteinExistence type="inferred from homology"/>
<comment type="subcellular location">
    <subcellularLocation>
        <location evidence="1">Cell outer membrane</location>
    </subcellularLocation>
</comment>
<dbReference type="InterPro" id="IPR013686">
    <property type="entry name" value="Polypept-transport_assoc_ShlB"/>
</dbReference>
<dbReference type="GO" id="GO:0009279">
    <property type="term" value="C:cell outer membrane"/>
    <property type="evidence" value="ECO:0007669"/>
    <property type="project" value="UniProtKB-SubCell"/>
</dbReference>
<protein>
    <submittedName>
        <fullName evidence="11">Hemolysin activation/secretion protein</fullName>
    </submittedName>
</protein>
<dbReference type="GO" id="GO:0098046">
    <property type="term" value="C:type V protein secretion system complex"/>
    <property type="evidence" value="ECO:0007669"/>
    <property type="project" value="TreeGrafter"/>
</dbReference>
<evidence type="ECO:0000256" key="4">
    <source>
        <dbReference type="ARBA" id="ARBA00022452"/>
    </source>
</evidence>
<dbReference type="Gene3D" id="2.40.160.50">
    <property type="entry name" value="membrane protein fhac: a member of the omp85/tpsb transporter family"/>
    <property type="match status" value="1"/>
</dbReference>
<dbReference type="InterPro" id="IPR035251">
    <property type="entry name" value="ShlB_POTRA"/>
</dbReference>
<evidence type="ECO:0000259" key="10">
    <source>
        <dbReference type="PROSITE" id="PS51779"/>
    </source>
</evidence>
<evidence type="ECO:0000313" key="11">
    <source>
        <dbReference type="EMBL" id="SDV02053.1"/>
    </source>
</evidence>
<reference evidence="11 12" key="1">
    <citation type="submission" date="2016-10" db="EMBL/GenBank/DDBJ databases">
        <authorList>
            <person name="Varghese N."/>
            <person name="Submissions S."/>
        </authorList>
    </citation>
    <scope>NUCLEOTIDE SEQUENCE [LARGE SCALE GENOMIC DNA]</scope>
    <source>
        <strain evidence="11 12">BS2777</strain>
    </source>
</reference>
<feature type="chain" id="PRO_5042272735" evidence="9">
    <location>
        <begin position="29"/>
        <end position="565"/>
    </location>
</feature>
<comment type="similarity">
    <text evidence="2">Belongs to the TPS (TC 1.B.20) family.</text>
</comment>
<organism evidence="11 12">
    <name type="scientific">Pseudomonas rhodesiae</name>
    <dbReference type="NCBI Taxonomy" id="76760"/>
    <lineage>
        <taxon>Bacteria</taxon>
        <taxon>Pseudomonadati</taxon>
        <taxon>Pseudomonadota</taxon>
        <taxon>Gammaproteobacteria</taxon>
        <taxon>Pseudomonadales</taxon>
        <taxon>Pseudomonadaceae</taxon>
        <taxon>Pseudomonas</taxon>
    </lineage>
</organism>
<dbReference type="InterPro" id="IPR034746">
    <property type="entry name" value="POTRA"/>
</dbReference>
<keyword evidence="9" id="KW-0732">Signal</keyword>
<feature type="domain" description="POTRA" evidence="10">
    <location>
        <begin position="84"/>
        <end position="159"/>
    </location>
</feature>
<keyword evidence="8" id="KW-0998">Cell outer membrane</keyword>
<evidence type="ECO:0000256" key="6">
    <source>
        <dbReference type="ARBA" id="ARBA00022927"/>
    </source>
</evidence>
<dbReference type="RefSeq" id="WP_080761445.1">
    <property type="nucleotide sequence ID" value="NZ_BAAAEG010000001.1"/>
</dbReference>
<keyword evidence="6" id="KW-0653">Protein transport</keyword>
<dbReference type="PANTHER" id="PTHR34597">
    <property type="entry name" value="SLR1661 PROTEIN"/>
    <property type="match status" value="1"/>
</dbReference>
<feature type="signal peptide" evidence="9">
    <location>
        <begin position="1"/>
        <end position="28"/>
    </location>
</feature>
<keyword evidence="4" id="KW-1134">Transmembrane beta strand</keyword>
<keyword evidence="7" id="KW-0472">Membrane</keyword>
<keyword evidence="3" id="KW-0813">Transport</keyword>
<sequence length="565" mass="62734">MRPQHLDTRAWLLMALCIASSASLPGVAASAQLNPVDLRAQEFERRTREQLEREQRLRLLEREATVQSEPAAPLPQSSATEPCWQIRGLRLTGNTLLEPARLRTVLQSHLSACMGASPINQLLAALTALYVEAGYITTRPYLKQPPEDGQRLDIVIEEGYLESIELADPDLPVSLRGAFPDMLGRPLQLRELEQGLDQLNRLRSVDLTVDVLPGQQPGASHLLLRPRSTAPRLSSSASYNNRGTESTGRHTALLHLAYDSPLSLNDFISVSASTSLGDSHRYSRSQGIYYTLPYGFWTLALSASQAHYRYGIALPSQTVSATGQAHQYGLALNRLLWRDQHTLLNGNLRLSTKRSQSYIADTYLAIQSPSLTVAEASLNLLKLADGIWNANISYAQGLDGLGADRDSRRESRDLPRAQFHKYRVDIDYTRHNPTADGVWNSQLALQYSPDPLPSLEQLLITDHYAVRGFRLAALAAANGAVWRNTLSLRRHLLGQLQISPRVGVDLGWSQYLKGADIQRVGGASVGLALNHRTWQVDVDYQRGLFGPALPIKERGFWLMELSLHL</sequence>
<dbReference type="PANTHER" id="PTHR34597:SF3">
    <property type="entry name" value="OUTER MEMBRANE TRANSPORTER CDIB"/>
    <property type="match status" value="1"/>
</dbReference>
<dbReference type="PROSITE" id="PS51779">
    <property type="entry name" value="POTRA"/>
    <property type="match status" value="1"/>
</dbReference>
<dbReference type="GO" id="GO:0046819">
    <property type="term" value="P:protein secretion by the type V secretion system"/>
    <property type="evidence" value="ECO:0007669"/>
    <property type="project" value="TreeGrafter"/>
</dbReference>
<evidence type="ECO:0000256" key="2">
    <source>
        <dbReference type="ARBA" id="ARBA00009055"/>
    </source>
</evidence>
<keyword evidence="5" id="KW-0812">Transmembrane</keyword>
<evidence type="ECO:0000256" key="1">
    <source>
        <dbReference type="ARBA" id="ARBA00004442"/>
    </source>
</evidence>
<keyword evidence="12" id="KW-1185">Reference proteome</keyword>
<dbReference type="Proteomes" id="UP000182085">
    <property type="component" value="Chromosome I"/>
</dbReference>
<dbReference type="InterPro" id="IPR051544">
    <property type="entry name" value="TPS_OM_transporter"/>
</dbReference>
<evidence type="ECO:0000256" key="9">
    <source>
        <dbReference type="SAM" id="SignalP"/>
    </source>
</evidence>
<evidence type="ECO:0000256" key="5">
    <source>
        <dbReference type="ARBA" id="ARBA00022692"/>
    </source>
</evidence>
<name>A0AAE8KYX7_9PSED</name>
<dbReference type="PIRSF" id="PIRSF029745">
    <property type="entry name" value="FhaC"/>
    <property type="match status" value="1"/>
</dbReference>